<accession>A0A916QD87</accession>
<comment type="caution">
    <text evidence="3">The sequence shown here is derived from an EMBL/GenBank/DDBJ whole genome shotgun (WGS) entry which is preliminary data.</text>
</comment>
<evidence type="ECO:0000259" key="2">
    <source>
        <dbReference type="Pfam" id="PF20769"/>
    </source>
</evidence>
<reference evidence="3" key="1">
    <citation type="submission" date="2020-08" db="EMBL/GenBank/DDBJ databases">
        <authorList>
            <person name="Uke A."/>
            <person name="Chhe C."/>
            <person name="Baramee S."/>
            <person name="Kosugi A."/>
        </authorList>
    </citation>
    <scope>NUCLEOTIDE SEQUENCE</scope>
    <source>
        <strain evidence="3">DA-C8</strain>
    </source>
</reference>
<dbReference type="EMBL" id="BMAQ01000001">
    <property type="protein sequence ID" value="GFR36864.1"/>
    <property type="molecule type" value="Genomic_DNA"/>
</dbReference>
<dbReference type="Proteomes" id="UP000654993">
    <property type="component" value="Unassembled WGS sequence"/>
</dbReference>
<feature type="domain" description="Sporulation protein YpeB N-terminal" evidence="2">
    <location>
        <begin position="30"/>
        <end position="167"/>
    </location>
</feature>
<dbReference type="Pfam" id="PF14620">
    <property type="entry name" value="YPEB_PepSY1-2"/>
    <property type="match status" value="1"/>
</dbReference>
<dbReference type="RefSeq" id="WP_200965158.1">
    <property type="nucleotide sequence ID" value="NZ_BMAQ01000001.1"/>
</dbReference>
<dbReference type="NCBIfam" id="TIGR02889">
    <property type="entry name" value="spore_YpeB"/>
    <property type="match status" value="1"/>
</dbReference>
<dbReference type="InterPro" id="IPR048402">
    <property type="entry name" value="YpeB_N"/>
</dbReference>
<keyword evidence="4" id="KW-1185">Reference proteome</keyword>
<reference evidence="3" key="2">
    <citation type="journal article" date="2021" name="Data Brief">
        <title>Draft genome sequence data of the facultative, thermophilic, xylanolytic bacterium Paenibacillus sp. strain DA-C8.</title>
        <authorList>
            <person name="Chhe C."/>
            <person name="Uke A."/>
            <person name="Baramee S."/>
            <person name="Ungkulpasvich U."/>
            <person name="Tachaapaikoon C."/>
            <person name="Pason P."/>
            <person name="Waeonukul R."/>
            <person name="Ratanakhanokchai K."/>
            <person name="Kosugi A."/>
        </authorList>
    </citation>
    <scope>NUCLEOTIDE SEQUENCE</scope>
    <source>
        <strain evidence="3">DA-C8</strain>
    </source>
</reference>
<name>A0A916QD87_9BACL</name>
<organism evidence="3 4">
    <name type="scientific">Insulibacter thermoxylanivorax</name>
    <dbReference type="NCBI Taxonomy" id="2749268"/>
    <lineage>
        <taxon>Bacteria</taxon>
        <taxon>Bacillati</taxon>
        <taxon>Bacillota</taxon>
        <taxon>Bacilli</taxon>
        <taxon>Bacillales</taxon>
        <taxon>Paenibacillaceae</taxon>
        <taxon>Insulibacter</taxon>
    </lineage>
</organism>
<feature type="domain" description="Sporulation protein YpeB PepSY1 and PepSY2" evidence="1">
    <location>
        <begin position="185"/>
        <end position="376"/>
    </location>
</feature>
<evidence type="ECO:0000259" key="1">
    <source>
        <dbReference type="Pfam" id="PF14620"/>
    </source>
</evidence>
<dbReference type="InterPro" id="IPR014239">
    <property type="entry name" value="YpeB_PepSY1-2"/>
</dbReference>
<dbReference type="GO" id="GO:0009847">
    <property type="term" value="P:spore germination"/>
    <property type="evidence" value="ECO:0007669"/>
    <property type="project" value="InterPro"/>
</dbReference>
<dbReference type="Pfam" id="PF20769">
    <property type="entry name" value="YPEB_N"/>
    <property type="match status" value="1"/>
</dbReference>
<proteinExistence type="predicted"/>
<evidence type="ECO:0000313" key="4">
    <source>
        <dbReference type="Proteomes" id="UP000654993"/>
    </source>
</evidence>
<evidence type="ECO:0000313" key="3">
    <source>
        <dbReference type="EMBL" id="GFR36864.1"/>
    </source>
</evidence>
<sequence>MYRRLSMVLFPILLIALVGVGVWGYRENQQKNAILIKAENQYQRAFNNLAFQMEELNKQLGNALAVGANSSLFHRKCLVNVWRITSEAQSEINQLPLSLLPFSKTEEFLAKISRFSYHTAVRDLTKEPLSEQEVQVLQTLYEQSKELSSELRRMQSQALAQNIRWMDVEVELASQNMPGDHSIIDGFRTVDKKVTEYSDVDFGPSGMNIFQARGARKMDGPPIDQNKAREIAFAFLQLPEDLKVQVVENGKGTEFESYSVTVVDEQEDGARLNIDIAKRGGKVLYFMNHRDVQESQLSVEEATRQAQRFLEEHDYGNLQAVSYDTYNNTAAITFAEVIQDVIIYPRKLVVQVALDNGEITGLSATDYVLTGEDRNITPPAMSMEEARTILNRNFEVLAHNLALIENDLNEEVICHEFTGKINGGIYRIYINGMTGMEEKIEHIQAADQAAQGV</sequence>
<gene>
    <name evidence="3" type="ORF">PRECH8_01600</name>
</gene>
<dbReference type="AlphaFoldDB" id="A0A916QD87"/>
<protein>
    <submittedName>
        <fullName evidence="3">Germination protein YpeB</fullName>
    </submittedName>
</protein>